<evidence type="ECO:0000313" key="1">
    <source>
        <dbReference type="EMBL" id="AAS20080.1"/>
    </source>
</evidence>
<dbReference type="AlphaFoldDB" id="Q6SK92"/>
<proteinExistence type="predicted"/>
<sequence>MKHLSLPLQFESITAMNGTRNNLLDEMGPGRIRVVGADERVGITRAADLPAF</sequence>
<organism evidence="1">
    <name type="scientific">Paenarthrobacter aurescens</name>
    <name type="common">Arthrobacter aurescens</name>
    <dbReference type="NCBI Taxonomy" id="43663"/>
    <lineage>
        <taxon>Bacteria</taxon>
        <taxon>Bacillati</taxon>
        <taxon>Actinomycetota</taxon>
        <taxon>Actinomycetes</taxon>
        <taxon>Micrococcales</taxon>
        <taxon>Micrococcaceae</taxon>
        <taxon>Paenarthrobacter</taxon>
    </lineage>
</organism>
<geneLocation type="plasmid" evidence="1">
    <name>pAA1</name>
</geneLocation>
<keyword evidence="1" id="KW-0614">Plasmid</keyword>
<accession>Q6SK92</accession>
<dbReference type="EMBL" id="AY456696">
    <property type="protein sequence ID" value="AAS20080.1"/>
    <property type="molecule type" value="Genomic_DNA"/>
</dbReference>
<name>Q6SK92_PAEAU</name>
<reference evidence="1" key="1">
    <citation type="journal article" date="2004" name="Appl. Environ. Microbiol.">
        <title>Arthrobacter aurescens TC1 atrazine catabolism genes trzN, atzB, and atzC are linked on a 160-kilobase region and are functional in Escherichia coli.</title>
        <authorList>
            <person name="Sajjaphan K."/>
            <person name="Shapir N."/>
            <person name="Wackett L.P."/>
            <person name="Palmer M."/>
            <person name="Blackmon B."/>
            <person name="Tomkins J."/>
            <person name="Sadowsky M.J."/>
        </authorList>
    </citation>
    <scope>NUCLEOTIDE SEQUENCE</scope>
    <source>
        <strain evidence="1">TC1</strain>
        <plasmid evidence="1">pAA1</plasmid>
    </source>
</reference>
<protein>
    <submittedName>
        <fullName evidence="1">Uncharacterized protein</fullName>
    </submittedName>
</protein>